<dbReference type="Proteomes" id="UP001178507">
    <property type="component" value="Unassembled WGS sequence"/>
</dbReference>
<evidence type="ECO:0000313" key="3">
    <source>
        <dbReference type="Proteomes" id="UP001178507"/>
    </source>
</evidence>
<dbReference type="AlphaFoldDB" id="A0AA36MQX1"/>
<keyword evidence="3" id="KW-1185">Reference proteome</keyword>
<accession>A0AA36MQX1</accession>
<proteinExistence type="predicted"/>
<gene>
    <name evidence="2" type="ORF">EVOR1521_LOCUS9617</name>
</gene>
<name>A0AA36MQX1_9DINO</name>
<dbReference type="EMBL" id="CAUJNA010000879">
    <property type="protein sequence ID" value="CAJ1382170.1"/>
    <property type="molecule type" value="Genomic_DNA"/>
</dbReference>
<organism evidence="2 3">
    <name type="scientific">Effrenium voratum</name>
    <dbReference type="NCBI Taxonomy" id="2562239"/>
    <lineage>
        <taxon>Eukaryota</taxon>
        <taxon>Sar</taxon>
        <taxon>Alveolata</taxon>
        <taxon>Dinophyceae</taxon>
        <taxon>Suessiales</taxon>
        <taxon>Symbiodiniaceae</taxon>
        <taxon>Effrenium</taxon>
    </lineage>
</organism>
<evidence type="ECO:0000256" key="1">
    <source>
        <dbReference type="SAM" id="MobiDB-lite"/>
    </source>
</evidence>
<feature type="region of interest" description="Disordered" evidence="1">
    <location>
        <begin position="170"/>
        <end position="200"/>
    </location>
</feature>
<protein>
    <submittedName>
        <fullName evidence="2">Uncharacterized protein</fullName>
    </submittedName>
</protein>
<comment type="caution">
    <text evidence="2">The sequence shown here is derived from an EMBL/GenBank/DDBJ whole genome shotgun (WGS) entry which is preliminary data.</text>
</comment>
<reference evidence="2" key="1">
    <citation type="submission" date="2023-08" db="EMBL/GenBank/DDBJ databases">
        <authorList>
            <person name="Chen Y."/>
            <person name="Shah S."/>
            <person name="Dougan E. K."/>
            <person name="Thang M."/>
            <person name="Chan C."/>
        </authorList>
    </citation>
    <scope>NUCLEOTIDE SEQUENCE</scope>
</reference>
<sequence>MVSRVSVNQIYSVTNEFTEKSPWLPRTETVQGVAFVAINKWDTYFCKMVTGRSQDLRAGKTHHVNCAFLDELIAQRNSKSKAAVQDAMAVPAEGEENPKVPNKKRRVTPADRHLAPATITVMLPAVTHGGVSFAETSVRALWNVRNQQEIFLELDEEVLEHLRIGVLQSRDAGQEGRHHSAQTKAPAERPAGADAEELTK</sequence>
<evidence type="ECO:0000313" key="2">
    <source>
        <dbReference type="EMBL" id="CAJ1382170.1"/>
    </source>
</evidence>